<dbReference type="SUPFAM" id="SSF52047">
    <property type="entry name" value="RNI-like"/>
    <property type="match status" value="1"/>
</dbReference>
<dbReference type="Gene3D" id="3.80.10.10">
    <property type="entry name" value="Ribonuclease Inhibitor"/>
    <property type="match status" value="1"/>
</dbReference>
<keyword evidence="4" id="KW-1185">Reference proteome</keyword>
<comment type="caution">
    <text evidence="3">The sequence shown here is derived from an EMBL/GenBank/DDBJ whole genome shotgun (WGS) entry which is preliminary data.</text>
</comment>
<dbReference type="PANTHER" id="PTHR24114:SF2">
    <property type="entry name" value="F-BOX DOMAIN-CONTAINING PROTEIN-RELATED"/>
    <property type="match status" value="1"/>
</dbReference>
<evidence type="ECO:0000259" key="2">
    <source>
        <dbReference type="Pfam" id="PF25353"/>
    </source>
</evidence>
<gene>
    <name evidence="3" type="ORF">B0H66DRAFT_355905</name>
</gene>
<dbReference type="PANTHER" id="PTHR24114">
    <property type="entry name" value="LEUCINE RICH REPEAT FAMILY PROTEIN"/>
    <property type="match status" value="1"/>
</dbReference>
<dbReference type="Proteomes" id="UP001283341">
    <property type="component" value="Unassembled WGS sequence"/>
</dbReference>
<evidence type="ECO:0000313" key="3">
    <source>
        <dbReference type="EMBL" id="KAK3313550.1"/>
    </source>
</evidence>
<dbReference type="AlphaFoldDB" id="A0AAE0LZQ4"/>
<reference evidence="3" key="1">
    <citation type="journal article" date="2023" name="Mol. Phylogenet. Evol.">
        <title>Genome-scale phylogeny and comparative genomics of the fungal order Sordariales.</title>
        <authorList>
            <person name="Hensen N."/>
            <person name="Bonometti L."/>
            <person name="Westerberg I."/>
            <person name="Brannstrom I.O."/>
            <person name="Guillou S."/>
            <person name="Cros-Aarteil S."/>
            <person name="Calhoun S."/>
            <person name="Haridas S."/>
            <person name="Kuo A."/>
            <person name="Mondo S."/>
            <person name="Pangilinan J."/>
            <person name="Riley R."/>
            <person name="LaButti K."/>
            <person name="Andreopoulos B."/>
            <person name="Lipzen A."/>
            <person name="Chen C."/>
            <person name="Yan M."/>
            <person name="Daum C."/>
            <person name="Ng V."/>
            <person name="Clum A."/>
            <person name="Steindorff A."/>
            <person name="Ohm R.A."/>
            <person name="Martin F."/>
            <person name="Silar P."/>
            <person name="Natvig D.O."/>
            <person name="Lalanne C."/>
            <person name="Gautier V."/>
            <person name="Ament-Velasquez S.L."/>
            <person name="Kruys A."/>
            <person name="Hutchinson M.I."/>
            <person name="Powell A.J."/>
            <person name="Barry K."/>
            <person name="Miller A.N."/>
            <person name="Grigoriev I.V."/>
            <person name="Debuchy R."/>
            <person name="Gladieux P."/>
            <person name="Hiltunen Thoren M."/>
            <person name="Johannesson H."/>
        </authorList>
    </citation>
    <scope>NUCLEOTIDE SEQUENCE</scope>
    <source>
        <strain evidence="3">CBS 118394</strain>
    </source>
</reference>
<proteinExistence type="predicted"/>
<feature type="region of interest" description="Disordered" evidence="1">
    <location>
        <begin position="1078"/>
        <end position="1177"/>
    </location>
</feature>
<reference evidence="3" key="2">
    <citation type="submission" date="2023-06" db="EMBL/GenBank/DDBJ databases">
        <authorList>
            <consortium name="Lawrence Berkeley National Laboratory"/>
            <person name="Haridas S."/>
            <person name="Hensen N."/>
            <person name="Bonometti L."/>
            <person name="Westerberg I."/>
            <person name="Brannstrom I.O."/>
            <person name="Guillou S."/>
            <person name="Cros-Aarteil S."/>
            <person name="Calhoun S."/>
            <person name="Kuo A."/>
            <person name="Mondo S."/>
            <person name="Pangilinan J."/>
            <person name="Riley R."/>
            <person name="Labutti K."/>
            <person name="Andreopoulos B."/>
            <person name="Lipzen A."/>
            <person name="Chen C."/>
            <person name="Yanf M."/>
            <person name="Daum C."/>
            <person name="Ng V."/>
            <person name="Clum A."/>
            <person name="Steindorff A."/>
            <person name="Ohm R."/>
            <person name="Martin F."/>
            <person name="Silar P."/>
            <person name="Natvig D."/>
            <person name="Lalanne C."/>
            <person name="Gautier V."/>
            <person name="Ament-Velasquez S.L."/>
            <person name="Kruys A."/>
            <person name="Hutchinson M.I."/>
            <person name="Powell A.J."/>
            <person name="Barry K."/>
            <person name="Miller A.N."/>
            <person name="Grigoriev I.V."/>
            <person name="Debuchy R."/>
            <person name="Gladieux P."/>
            <person name="Thoren M.H."/>
            <person name="Johannesson H."/>
        </authorList>
    </citation>
    <scope>NUCLEOTIDE SEQUENCE</scope>
    <source>
        <strain evidence="3">CBS 118394</strain>
    </source>
</reference>
<sequence>MSISMAAMDLRRKKKPPLESLKMAEYSISDTAVASPPTAIASSPSPGTCEGDQRPFSFHSFRDKALRSFSSSRDSLPSVEKGTSRAPSAHSRRLSKSRKLSTGSPFELINRRSSGFSDHGSMSITDSLSTTSSSIVDWRLQNVEGYAPLESDTHLMKTKKAYLVVTTDYLVKVKCHAHLLALFPQISPSKTESTTPVPEPLAVIPIAGIVSVFVSESPRPSFGVEVWWRTLTGVAFHHTTFFFSLPTERVEQMGHIIRTMRSSNSDENEFIRRSYDITELLAKIHDTAEPDFKDQKLEIFPVVPRGNTRKDCSTKAEDAAKKSQEGPAFYLAVGANLCHLVEVQRSKGGEPATQKRTFGLVTLESFKGDWVFHQERFNITFRDPFKPAVTLELASRYYRQIIRVFGTADRFLRPVWPQMWQSLEVFHIAGLREPQYLISQEDYGSVKRTLDAYLAAYHCRPVEWEINWKTRFAPEFRLLPAKHGYTAAQILAVLRALRYNDYFNSLSFRDVDLSILWDVVDNPGKKTNVAYLNRSCITLEADEIDLLRTSPVLHQEFHALAYCSETIRQIDFTNTSKSYESRIAKSSGTSYASLQFLTPILNLLRFGITKCDRLNLSRNKLLQPDIQEIAEAMKAGRIQALDVSFCGLDDMDLRDMVVAPILDGPQSLQTLNICGNPGRLSSHIVPEMLENLMELMVLNMDGSLRGDAAGPLIPAMTLARLEFLEELDISKFRLNNATLFELELFLRHRGQMIDSQQPSRLRKLVLNHCSITGSQAARLFRAIGENHGLELSISGNPLEDGIEDLADAIRQSHTPAALTMDMVEFEEESNYILFIKALCETKYLSLLSLVGTAPTPDPHEPCHPEIIQAFADLFAQNKSIRCLDISGFCEKLDDGQLSKGFGSSLMGLIGNTTITHLRVRSQRLHEDAGTLGRIIQENKTLIAFDCQDNEYNFTSLQFLVSCLRDNTKILDFPFSKRERRNIWKNILSGLHMNKSASSSSSAAAKAQESMLWERYCALFVEIEGYLARNRKAFEEVSGAGQVDFEGLIAHGVPMTEDYMSTPTRSPSGARVYELSGGATVSSSDVGSGVGRGRGQLLENDQEGDSTPIPADASSRLKPAASTARRGRATVHSSSIPVDTSVRGGAPYHVRQGDEGTESPTDTLDPVSEVETPPPEQQMGASIKNLDEMPMMPVMVMPTTQQTTEKQKQEEADDLEWRKMMMQFRETGFDFQ</sequence>
<dbReference type="InterPro" id="IPR052394">
    <property type="entry name" value="LRR-containing"/>
</dbReference>
<protein>
    <recommendedName>
        <fullName evidence="2">LRR-containing protein second PH domain-containing protein</fullName>
    </recommendedName>
</protein>
<feature type="domain" description="LRR-containing protein second PH" evidence="2">
    <location>
        <begin position="288"/>
        <end position="419"/>
    </location>
</feature>
<dbReference type="EMBL" id="JAUEDM010000007">
    <property type="protein sequence ID" value="KAK3313550.1"/>
    <property type="molecule type" value="Genomic_DNA"/>
</dbReference>
<organism evidence="3 4">
    <name type="scientific">Apodospora peruviana</name>
    <dbReference type="NCBI Taxonomy" id="516989"/>
    <lineage>
        <taxon>Eukaryota</taxon>
        <taxon>Fungi</taxon>
        <taxon>Dikarya</taxon>
        <taxon>Ascomycota</taxon>
        <taxon>Pezizomycotina</taxon>
        <taxon>Sordariomycetes</taxon>
        <taxon>Sordariomycetidae</taxon>
        <taxon>Sordariales</taxon>
        <taxon>Lasiosphaeriaceae</taxon>
        <taxon>Apodospora</taxon>
    </lineage>
</organism>
<dbReference type="Pfam" id="PF25353">
    <property type="entry name" value="PH_2nd_LRR"/>
    <property type="match status" value="1"/>
</dbReference>
<feature type="compositionally biased region" description="Low complexity" evidence="1">
    <location>
        <begin position="35"/>
        <end position="46"/>
    </location>
</feature>
<evidence type="ECO:0000313" key="4">
    <source>
        <dbReference type="Proteomes" id="UP001283341"/>
    </source>
</evidence>
<evidence type="ECO:0000256" key="1">
    <source>
        <dbReference type="SAM" id="MobiDB-lite"/>
    </source>
</evidence>
<name>A0AAE0LZQ4_9PEZI</name>
<dbReference type="InterPro" id="IPR032675">
    <property type="entry name" value="LRR_dom_sf"/>
</dbReference>
<dbReference type="InterPro" id="IPR057334">
    <property type="entry name" value="PH_2nd_LRR"/>
</dbReference>
<feature type="compositionally biased region" description="Basic residues" evidence="1">
    <location>
        <begin position="90"/>
        <end position="99"/>
    </location>
</feature>
<feature type="region of interest" description="Disordered" evidence="1">
    <location>
        <begin position="35"/>
        <end position="56"/>
    </location>
</feature>
<feature type="region of interest" description="Disordered" evidence="1">
    <location>
        <begin position="1"/>
        <end position="21"/>
    </location>
</feature>
<feature type="region of interest" description="Disordered" evidence="1">
    <location>
        <begin position="72"/>
        <end position="104"/>
    </location>
</feature>
<accession>A0AAE0LZQ4</accession>